<proteinExistence type="predicted"/>
<reference evidence="1" key="1">
    <citation type="submission" date="2013-10" db="EMBL/GenBank/DDBJ databases">
        <title>Draft genome sequence of Clostridium botulinum type B strain Osaka05.</title>
        <authorList>
            <person name="Sakaguchi Y."/>
            <person name="Hosomi K."/>
            <person name="Uchiyama J."/>
            <person name="Ogura Y."/>
            <person name="Sakaguchi M."/>
            <person name="Kohda T."/>
            <person name="Mukamoto M."/>
            <person name="Misawa N."/>
            <person name="Matsuzaki S."/>
            <person name="Hayashi T."/>
            <person name="Kozaki S."/>
        </authorList>
    </citation>
    <scope>NUCLEOTIDE SEQUENCE</scope>
    <source>
        <strain evidence="1">Osaka05</strain>
    </source>
</reference>
<gene>
    <name evidence="1" type="ORF">CBO05C_1033</name>
</gene>
<evidence type="ECO:0000313" key="1">
    <source>
        <dbReference type="EMBL" id="GAE01343.1"/>
    </source>
</evidence>
<dbReference type="HOGENOM" id="CLU_3078330_0_0_9"/>
<organism evidence="1">
    <name type="scientific">Clostridium botulinum B str. Osaka05</name>
    <dbReference type="NCBI Taxonomy" id="1407017"/>
    <lineage>
        <taxon>Bacteria</taxon>
        <taxon>Bacillati</taxon>
        <taxon>Bacillota</taxon>
        <taxon>Clostridia</taxon>
        <taxon>Eubacteriales</taxon>
        <taxon>Clostridiaceae</taxon>
        <taxon>Clostridium</taxon>
    </lineage>
</organism>
<sequence>MRYFLRRNTKTNYIYNNNSVYYGSVKEYCYFLNVTLLSTYMPTNIKVKRTTS</sequence>
<dbReference type="EMBL" id="DF384213">
    <property type="protein sequence ID" value="GAE01343.1"/>
    <property type="molecule type" value="Genomic_DNA"/>
</dbReference>
<dbReference type="AlphaFoldDB" id="A0A0S6U2T2"/>
<protein>
    <submittedName>
        <fullName evidence="1">Uncharacterized protein</fullName>
    </submittedName>
</protein>
<accession>A0A0S6U2T2</accession>
<name>A0A0S6U2T2_CLOBO</name>
<dbReference type="Proteomes" id="UP000054164">
    <property type="component" value="Unassembled WGS sequence"/>
</dbReference>